<dbReference type="Proteomes" id="UP000593594">
    <property type="component" value="Chromosome"/>
</dbReference>
<evidence type="ECO:0000313" key="3">
    <source>
        <dbReference type="EMBL" id="QPC43766.1"/>
    </source>
</evidence>
<dbReference type="RefSeq" id="WP_213161129.1">
    <property type="nucleotide sequence ID" value="NZ_CP058214.1"/>
</dbReference>
<dbReference type="PANTHER" id="PTHR46112">
    <property type="entry name" value="AMINOPEPTIDASE"/>
    <property type="match status" value="1"/>
</dbReference>
<dbReference type="Gene3D" id="3.90.230.10">
    <property type="entry name" value="Creatinase/methionine aminopeptidase superfamily"/>
    <property type="match status" value="1"/>
</dbReference>
<dbReference type="Pfam" id="PF01321">
    <property type="entry name" value="Creatinase_N"/>
    <property type="match status" value="1"/>
</dbReference>
<dbReference type="AlphaFoldDB" id="A0A7S8C5H7"/>
<organism evidence="3 4">
    <name type="scientific">Kaustia mangrovi</name>
    <dbReference type="NCBI Taxonomy" id="2593653"/>
    <lineage>
        <taxon>Bacteria</taxon>
        <taxon>Pseudomonadati</taxon>
        <taxon>Pseudomonadota</taxon>
        <taxon>Alphaproteobacteria</taxon>
        <taxon>Hyphomicrobiales</taxon>
        <taxon>Parvibaculaceae</taxon>
        <taxon>Kaustia</taxon>
    </lineage>
</organism>
<gene>
    <name evidence="3" type="ORF">HW532_14360</name>
</gene>
<evidence type="ECO:0000313" key="4">
    <source>
        <dbReference type="Proteomes" id="UP000593594"/>
    </source>
</evidence>
<reference evidence="3 4" key="1">
    <citation type="submission" date="2020-06" db="EMBL/GenBank/DDBJ databases">
        <title>Genome sequence of 2 isolates from Red Sea Mangroves.</title>
        <authorList>
            <person name="Sefrji F."/>
            <person name="Michoud G."/>
            <person name="Merlino G."/>
            <person name="Daffonchio D."/>
        </authorList>
    </citation>
    <scope>NUCLEOTIDE SEQUENCE [LARGE SCALE GENOMIC DNA]</scope>
    <source>
        <strain evidence="3 4">R1DC25</strain>
    </source>
</reference>
<feature type="domain" description="Creatinase N-terminal" evidence="2">
    <location>
        <begin position="12"/>
        <end position="151"/>
    </location>
</feature>
<dbReference type="InterPro" id="IPR000587">
    <property type="entry name" value="Creatinase_N"/>
</dbReference>
<evidence type="ECO:0000259" key="1">
    <source>
        <dbReference type="Pfam" id="PF00557"/>
    </source>
</evidence>
<dbReference type="Pfam" id="PF00557">
    <property type="entry name" value="Peptidase_M24"/>
    <property type="match status" value="1"/>
</dbReference>
<dbReference type="InterPro" id="IPR050659">
    <property type="entry name" value="Peptidase_M24B"/>
</dbReference>
<feature type="domain" description="Peptidase M24" evidence="1">
    <location>
        <begin position="166"/>
        <end position="366"/>
    </location>
</feature>
<dbReference type="PANTHER" id="PTHR46112:SF3">
    <property type="entry name" value="AMINOPEPTIDASE YPDF"/>
    <property type="match status" value="1"/>
</dbReference>
<dbReference type="KEGG" id="kmn:HW532_14360"/>
<keyword evidence="4" id="KW-1185">Reference proteome</keyword>
<dbReference type="InterPro" id="IPR000994">
    <property type="entry name" value="Pept_M24"/>
</dbReference>
<dbReference type="SUPFAM" id="SSF53092">
    <property type="entry name" value="Creatinase/prolidase N-terminal domain"/>
    <property type="match status" value="1"/>
</dbReference>
<dbReference type="EMBL" id="CP058214">
    <property type="protein sequence ID" value="QPC43766.1"/>
    <property type="molecule type" value="Genomic_DNA"/>
</dbReference>
<accession>A0A7S8C5H7</accession>
<dbReference type="InterPro" id="IPR036005">
    <property type="entry name" value="Creatinase/aminopeptidase-like"/>
</dbReference>
<sequence length="385" mass="41560">MPAFEISEYRTRVRNLHELMDAAGMDALLVLTESNINYLTGYEGYSDYVPQAALVTKASDTPALILREMDIHCATATCWLPDGHILAYPEALIASASGSPWTHIAQTASGLGASGRIGCELTATGFGVKQHAELGAGLDTASLVDADGLVSVLKKTKSDRELAYQEEAARIVDRAMLEGMAAIRTGARECDVAATIMQRLCAGTPEVPGGPTKTPTMPVAPVANAPHLKWSDGSYRGGLQTNFELGAFRHRYCCALSRTVFLGEPPKRLRTVHDAVLDGFLAAFETLRPGKTCGDVARAFDSRFSRHGVRKESRIGYSLGIDWTDGGASLQPDDETELVPGMVFHLIIGIWEPEDGYVFSETVKITKDGPVSLTELPRELFVKDA</sequence>
<dbReference type="CDD" id="cd01066">
    <property type="entry name" value="APP_MetAP"/>
    <property type="match status" value="1"/>
</dbReference>
<dbReference type="InterPro" id="IPR029149">
    <property type="entry name" value="Creatin/AminoP/Spt16_N"/>
</dbReference>
<name>A0A7S8C5H7_9HYPH</name>
<dbReference type="Gene3D" id="3.40.350.10">
    <property type="entry name" value="Creatinase/prolidase N-terminal domain"/>
    <property type="match status" value="1"/>
</dbReference>
<dbReference type="SUPFAM" id="SSF55920">
    <property type="entry name" value="Creatinase/aminopeptidase"/>
    <property type="match status" value="1"/>
</dbReference>
<protein>
    <submittedName>
        <fullName evidence="3">M24 family metallopeptidase</fullName>
    </submittedName>
</protein>
<proteinExistence type="predicted"/>
<evidence type="ECO:0000259" key="2">
    <source>
        <dbReference type="Pfam" id="PF01321"/>
    </source>
</evidence>